<proteinExistence type="inferred from homology"/>
<dbReference type="RefSeq" id="XP_041408301.1">
    <property type="nucleotide sequence ID" value="XM_041552367.1"/>
</dbReference>
<dbReference type="GO" id="GO:0009055">
    <property type="term" value="F:electron transfer activity"/>
    <property type="evidence" value="ECO:0007669"/>
    <property type="project" value="InterPro"/>
</dbReference>
<comment type="cofactor">
    <cofactor evidence="7">
        <name>FAD</name>
        <dbReference type="ChEBI" id="CHEBI:57692"/>
    </cofactor>
    <text evidence="7">Binds 1 FAD per dimer.</text>
</comment>
<comment type="cofactor">
    <cofactor evidence="7">
        <name>AMP</name>
        <dbReference type="ChEBI" id="CHEBI:456215"/>
    </cofactor>
    <text evidence="7">Binds 1 AMP per subunit.</text>
</comment>
<reference evidence="9 10" key="1">
    <citation type="submission" date="2020-05" db="EMBL/GenBank/DDBJ databases">
        <authorList>
            <person name="Casaregola S."/>
            <person name="Devillers H."/>
            <person name="Grondin C."/>
        </authorList>
    </citation>
    <scope>NUCLEOTIDE SEQUENCE [LARGE SCALE GENOMIC DNA]</scope>
    <source>
        <strain evidence="9 10">CLIB 1767</strain>
    </source>
</reference>
<dbReference type="GO" id="GO:0005759">
    <property type="term" value="C:mitochondrial matrix"/>
    <property type="evidence" value="ECO:0007669"/>
    <property type="project" value="UniProtKB-SubCell"/>
</dbReference>
<dbReference type="InterPro" id="IPR014729">
    <property type="entry name" value="Rossmann-like_a/b/a_fold"/>
</dbReference>
<comment type="subcellular location">
    <subcellularLocation>
        <location evidence="1 7">Mitochondrion matrix</location>
    </subcellularLocation>
</comment>
<dbReference type="GeneID" id="64859535"/>
<dbReference type="CDD" id="cd01714">
    <property type="entry name" value="ETF_beta"/>
    <property type="match status" value="1"/>
</dbReference>
<dbReference type="PANTHER" id="PTHR21294">
    <property type="entry name" value="ELECTRON TRANSFER FLAVOPROTEIN BETA-SUBUNIT"/>
    <property type="match status" value="1"/>
</dbReference>
<evidence type="ECO:0000256" key="5">
    <source>
        <dbReference type="ARBA" id="ARBA00025416"/>
    </source>
</evidence>
<evidence type="ECO:0000259" key="8">
    <source>
        <dbReference type="SMART" id="SM00893"/>
    </source>
</evidence>
<evidence type="ECO:0000256" key="4">
    <source>
        <dbReference type="ARBA" id="ARBA00022982"/>
    </source>
</evidence>
<comment type="caution">
    <text evidence="9">The sequence shown here is derived from an EMBL/GenBank/DDBJ whole genome shotgun (WGS) entry which is preliminary data.</text>
</comment>
<dbReference type="InterPro" id="IPR014730">
    <property type="entry name" value="ETF_a/b_N"/>
</dbReference>
<evidence type="ECO:0000256" key="3">
    <source>
        <dbReference type="ARBA" id="ARBA00022448"/>
    </source>
</evidence>
<dbReference type="GO" id="GO:0033539">
    <property type="term" value="P:fatty acid beta-oxidation using acyl-CoA dehydrogenase"/>
    <property type="evidence" value="ECO:0007669"/>
    <property type="project" value="TreeGrafter"/>
</dbReference>
<dbReference type="SMART" id="SM00893">
    <property type="entry name" value="ETF"/>
    <property type="match status" value="1"/>
</dbReference>
<dbReference type="GO" id="GO:0009063">
    <property type="term" value="P:amino acid catabolic process"/>
    <property type="evidence" value="ECO:0007669"/>
    <property type="project" value="TreeGrafter"/>
</dbReference>
<evidence type="ECO:0000313" key="9">
    <source>
        <dbReference type="EMBL" id="CAB4256457.1"/>
    </source>
</evidence>
<name>A0A8H2ZJE8_9SACH</name>
<evidence type="ECO:0000256" key="1">
    <source>
        <dbReference type="ARBA" id="ARBA00004305"/>
    </source>
</evidence>
<dbReference type="Gene3D" id="3.40.50.620">
    <property type="entry name" value="HUPs"/>
    <property type="match status" value="1"/>
</dbReference>
<dbReference type="EMBL" id="CAEFZW010000009">
    <property type="protein sequence ID" value="CAB4256457.1"/>
    <property type="molecule type" value="Genomic_DNA"/>
</dbReference>
<dbReference type="OrthoDB" id="276685at2759"/>
<keyword evidence="7" id="KW-0496">Mitochondrion</keyword>
<dbReference type="SUPFAM" id="SSF52402">
    <property type="entry name" value="Adenine nucleotide alpha hydrolases-like"/>
    <property type="match status" value="1"/>
</dbReference>
<feature type="domain" description="Electron transfer flavoprotein alpha/beta-subunit N-terminal" evidence="8">
    <location>
        <begin position="27"/>
        <end position="219"/>
    </location>
</feature>
<sequence length="258" mass="28412">MSSKLKILVPVKRVLDHQIKPLVNAAHDGVQTQGCKFSINPFDDIAIEEALRIKTNRSKDVDSTHAISIGVDKCQDILRNCLAKGIDSVSLVETSEPLEPLAVAKLLAHEVKEKKYNVVLMGKQAIDDDSNNTGQMLAALLNWPQATNACKVEFNDSVTSCKVTREIDGGEETVEASLPLVITTDLRLNQPRYVGLSKLMKVKRVKIPKLSLSEHFPDVDIKSKLTTLSINEPQSKPPGIMLKNVDELVSKLKDAKLI</sequence>
<evidence type="ECO:0000256" key="2">
    <source>
        <dbReference type="ARBA" id="ARBA00007557"/>
    </source>
</evidence>
<dbReference type="AlphaFoldDB" id="A0A8H2ZJE8"/>
<dbReference type="PROSITE" id="PS01065">
    <property type="entry name" value="ETF_BETA"/>
    <property type="match status" value="1"/>
</dbReference>
<dbReference type="InterPro" id="IPR000049">
    <property type="entry name" value="ET-Flavoprotein_bsu_CS"/>
</dbReference>
<evidence type="ECO:0000313" key="10">
    <source>
        <dbReference type="Proteomes" id="UP000644660"/>
    </source>
</evidence>
<protein>
    <recommendedName>
        <fullName evidence="6 7">Probable electron transfer flavoprotein subunit beta</fullName>
    </recommendedName>
</protein>
<dbReference type="Proteomes" id="UP000644660">
    <property type="component" value="Unassembled WGS sequence"/>
</dbReference>
<dbReference type="InterPro" id="IPR033948">
    <property type="entry name" value="ETF_beta_N"/>
</dbReference>
<gene>
    <name evidence="9" type="ORF">KABA2_09S05104</name>
</gene>
<evidence type="ECO:0000256" key="6">
    <source>
        <dbReference type="ARBA" id="ARBA00070315"/>
    </source>
</evidence>
<comment type="function">
    <text evidence="5 7">The electron transfer flavoprotein serves as a specific electron acceptor for several dehydrogenases, including five acyl-CoA dehydrogenases, glutaryl-CoA and sarcosine dehydrogenase. It transfers the electrons to the main mitochondrial respiratory chain via ETF-ubiquinone oxidoreductase (ETF dehydrogenase).</text>
</comment>
<keyword evidence="4 7" id="KW-0249">Electron transport</keyword>
<dbReference type="InterPro" id="IPR012255">
    <property type="entry name" value="ETF_b"/>
</dbReference>
<accession>A0A8H2ZJE8</accession>
<comment type="similarity">
    <text evidence="2 7">Belongs to the ETF beta-subunit/FixA family.</text>
</comment>
<keyword evidence="3 7" id="KW-0813">Transport</keyword>
<dbReference type="FunFam" id="3.40.50.620:FF:000011">
    <property type="entry name" value="Electron transfer flavoprotein subunit beta"/>
    <property type="match status" value="1"/>
</dbReference>
<dbReference type="Pfam" id="PF01012">
    <property type="entry name" value="ETF"/>
    <property type="match status" value="1"/>
</dbReference>
<dbReference type="PIRSF" id="PIRSF000090">
    <property type="entry name" value="Beta-ETF"/>
    <property type="match status" value="1"/>
</dbReference>
<keyword evidence="10" id="KW-1185">Reference proteome</keyword>
<organism evidence="9 10">
    <name type="scientific">Maudiozyma barnettii</name>
    <dbReference type="NCBI Taxonomy" id="61262"/>
    <lineage>
        <taxon>Eukaryota</taxon>
        <taxon>Fungi</taxon>
        <taxon>Dikarya</taxon>
        <taxon>Ascomycota</taxon>
        <taxon>Saccharomycotina</taxon>
        <taxon>Saccharomycetes</taxon>
        <taxon>Saccharomycetales</taxon>
        <taxon>Saccharomycetaceae</taxon>
        <taxon>Maudiozyma</taxon>
    </lineage>
</organism>
<dbReference type="PANTHER" id="PTHR21294:SF8">
    <property type="entry name" value="ELECTRON TRANSFER FLAVOPROTEIN SUBUNIT BETA"/>
    <property type="match status" value="1"/>
</dbReference>
<comment type="subunit">
    <text evidence="7">Heterodimer of an alpha and a beta subunit.</text>
</comment>
<evidence type="ECO:0000256" key="7">
    <source>
        <dbReference type="PIRNR" id="PIRNR000090"/>
    </source>
</evidence>